<keyword evidence="2" id="KW-0472">Membrane</keyword>
<feature type="region of interest" description="Disordered" evidence="1">
    <location>
        <begin position="486"/>
        <end position="505"/>
    </location>
</feature>
<proteinExistence type="predicted"/>
<comment type="caution">
    <text evidence="3">The sequence shown here is derived from an EMBL/GenBank/DDBJ whole genome shotgun (WGS) entry which is preliminary data.</text>
</comment>
<feature type="transmembrane region" description="Helical" evidence="2">
    <location>
        <begin position="31"/>
        <end position="49"/>
    </location>
</feature>
<keyword evidence="2" id="KW-0812">Transmembrane</keyword>
<keyword evidence="4" id="KW-1185">Reference proteome</keyword>
<evidence type="ECO:0000256" key="2">
    <source>
        <dbReference type="SAM" id="Phobius"/>
    </source>
</evidence>
<feature type="compositionally biased region" description="Low complexity" evidence="1">
    <location>
        <begin position="372"/>
        <end position="400"/>
    </location>
</feature>
<sequence length="505" mass="55344">MDPLFGHIVTLVLLSLALLLTDPFSFTLAAPSSWFLICGILALAYLLCLEQNRVREETITLGVADCSGYQPQPPLESQAQRSEPQRQHDDLEIWIETVQRQRNTILGLHDQTLKEKKRSEYLDLRLKEEQKKSAAQHSIATKLPNASDVRKVLELKQTIVDLTQKFRNIESTFGDRLEESRKLSRPKFEEEVKKNWILLSRCDEWQAWKEVKVWCYNHGLMVVEAGNSSFDDSVSRACWPSYIGGQFGNSLQHPSVEGSIFSPAGTVFGTQGHPAQQPGGNGGSGSSDQPPSRLPPWSGQVPEAGNATNLPPSSPSHTGIGTPGQTPESGGSNTDFPNTGESDPEAGMPGQPRVDDSSRTNAPGQDPSGDFPNSGTTSPTSGTTSPPTSRTGSPGLPTTQTTVAATTTLTDPYPVSIKSSHSPKKLIIFNIERATGTLSDLDELWRDKCKVSGQPSDGSFEWYWVDEENEERTEVKDKCCLLAEHEDVPEESRRDGVTLSVEDLD</sequence>
<accession>A0A8H3Z9T7</accession>
<evidence type="ECO:0000313" key="4">
    <source>
        <dbReference type="Proteomes" id="UP000490939"/>
    </source>
</evidence>
<feature type="compositionally biased region" description="Polar residues" evidence="1">
    <location>
        <begin position="306"/>
        <end position="341"/>
    </location>
</feature>
<evidence type="ECO:0000256" key="1">
    <source>
        <dbReference type="SAM" id="MobiDB-lite"/>
    </source>
</evidence>
<evidence type="ECO:0000313" key="3">
    <source>
        <dbReference type="EMBL" id="KAE9988448.1"/>
    </source>
</evidence>
<dbReference type="EMBL" id="WNWR01000212">
    <property type="protein sequence ID" value="KAE9988448.1"/>
    <property type="molecule type" value="Genomic_DNA"/>
</dbReference>
<dbReference type="AlphaFoldDB" id="A0A8H3Z9T7"/>
<reference evidence="3 4" key="1">
    <citation type="submission" date="2019-07" db="EMBL/GenBank/DDBJ databases">
        <title>Venturia inaequalis Genome Resource.</title>
        <authorList>
            <person name="Lichtner F.J."/>
        </authorList>
    </citation>
    <scope>NUCLEOTIDE SEQUENCE [LARGE SCALE GENOMIC DNA]</scope>
    <source>
        <strain evidence="3 4">DMI_063113</strain>
    </source>
</reference>
<dbReference type="Proteomes" id="UP000490939">
    <property type="component" value="Unassembled WGS sequence"/>
</dbReference>
<organism evidence="3 4">
    <name type="scientific">Venturia inaequalis</name>
    <name type="common">Apple scab fungus</name>
    <dbReference type="NCBI Taxonomy" id="5025"/>
    <lineage>
        <taxon>Eukaryota</taxon>
        <taxon>Fungi</taxon>
        <taxon>Dikarya</taxon>
        <taxon>Ascomycota</taxon>
        <taxon>Pezizomycotina</taxon>
        <taxon>Dothideomycetes</taxon>
        <taxon>Pleosporomycetidae</taxon>
        <taxon>Venturiales</taxon>
        <taxon>Venturiaceae</taxon>
        <taxon>Venturia</taxon>
    </lineage>
</organism>
<name>A0A8H3Z9T7_VENIN</name>
<feature type="region of interest" description="Disordered" evidence="1">
    <location>
        <begin position="262"/>
        <end position="400"/>
    </location>
</feature>
<gene>
    <name evidence="3" type="ORF">EG327_003348</name>
</gene>
<protein>
    <submittedName>
        <fullName evidence="3">Uncharacterized protein</fullName>
    </submittedName>
</protein>
<feature type="compositionally biased region" description="Basic and acidic residues" evidence="1">
    <location>
        <begin position="486"/>
        <end position="496"/>
    </location>
</feature>
<keyword evidence="2" id="KW-1133">Transmembrane helix</keyword>